<dbReference type="InterPro" id="IPR013901">
    <property type="entry name" value="Anthrone_oxy"/>
</dbReference>
<name>A0ABN3IQG8_9ACTN</name>
<gene>
    <name evidence="2" type="ORF">GCM10010191_20990</name>
</gene>
<evidence type="ECO:0000313" key="2">
    <source>
        <dbReference type="EMBL" id="GAA2411539.1"/>
    </source>
</evidence>
<feature type="transmembrane region" description="Helical" evidence="1">
    <location>
        <begin position="6"/>
        <end position="32"/>
    </location>
</feature>
<keyword evidence="1" id="KW-0812">Transmembrane</keyword>
<dbReference type="EMBL" id="BAAARW010000006">
    <property type="protein sequence ID" value="GAA2411539.1"/>
    <property type="molecule type" value="Genomic_DNA"/>
</dbReference>
<organism evidence="2 3">
    <name type="scientific">Actinomadura vinacea</name>
    <dbReference type="NCBI Taxonomy" id="115336"/>
    <lineage>
        <taxon>Bacteria</taxon>
        <taxon>Bacillati</taxon>
        <taxon>Actinomycetota</taxon>
        <taxon>Actinomycetes</taxon>
        <taxon>Streptosporangiales</taxon>
        <taxon>Thermomonosporaceae</taxon>
        <taxon>Actinomadura</taxon>
    </lineage>
</organism>
<dbReference type="Pfam" id="PF08592">
    <property type="entry name" value="Anthrone_oxy"/>
    <property type="match status" value="1"/>
</dbReference>
<feature type="transmembrane region" description="Helical" evidence="1">
    <location>
        <begin position="130"/>
        <end position="150"/>
    </location>
</feature>
<comment type="caution">
    <text evidence="2">The sequence shown here is derived from an EMBL/GenBank/DDBJ whole genome shotgun (WGS) entry which is preliminary data.</text>
</comment>
<accession>A0ABN3IQG8</accession>
<keyword evidence="3" id="KW-1185">Reference proteome</keyword>
<feature type="transmembrane region" description="Helical" evidence="1">
    <location>
        <begin position="79"/>
        <end position="97"/>
    </location>
</feature>
<dbReference type="Proteomes" id="UP001501231">
    <property type="component" value="Unassembled WGS sequence"/>
</dbReference>
<keyword evidence="1" id="KW-0472">Membrane</keyword>
<proteinExistence type="predicted"/>
<protein>
    <submittedName>
        <fullName evidence="2">DUF1772 domain-containing protein</fullName>
    </submittedName>
</protein>
<evidence type="ECO:0000313" key="3">
    <source>
        <dbReference type="Proteomes" id="UP001501231"/>
    </source>
</evidence>
<dbReference type="RefSeq" id="WP_344588503.1">
    <property type="nucleotide sequence ID" value="NZ_BAAARW010000006.1"/>
</dbReference>
<reference evidence="2 3" key="1">
    <citation type="journal article" date="2019" name="Int. J. Syst. Evol. Microbiol.">
        <title>The Global Catalogue of Microorganisms (GCM) 10K type strain sequencing project: providing services to taxonomists for standard genome sequencing and annotation.</title>
        <authorList>
            <consortium name="The Broad Institute Genomics Platform"/>
            <consortium name="The Broad Institute Genome Sequencing Center for Infectious Disease"/>
            <person name="Wu L."/>
            <person name="Ma J."/>
        </authorList>
    </citation>
    <scope>NUCLEOTIDE SEQUENCE [LARGE SCALE GENOMIC DNA]</scope>
    <source>
        <strain evidence="2 3">JCM 3325</strain>
    </source>
</reference>
<keyword evidence="1" id="KW-1133">Transmembrane helix</keyword>
<sequence length="151" mass="15585">MVSEVLGGAVLVSTGLAAGVLFTHAVGVWPALQAMSPGQYVAAHKLVGRAYDPMMPIMVGGSAVADIVLAITADGTARALFAASAVFLAGVSVVSQTKNVPINRRVKALDENAMPADWADPRRRWGRWNLVRTGFALLAFVGNIAAAAAAS</sequence>
<evidence type="ECO:0000256" key="1">
    <source>
        <dbReference type="SAM" id="Phobius"/>
    </source>
</evidence>